<accession>A0A934S0X6</accession>
<dbReference type="EMBL" id="JAENIL010000014">
    <property type="protein sequence ID" value="MBK1877083.1"/>
    <property type="molecule type" value="Genomic_DNA"/>
</dbReference>
<evidence type="ECO:0000256" key="1">
    <source>
        <dbReference type="SAM" id="Phobius"/>
    </source>
</evidence>
<keyword evidence="1" id="KW-0472">Membrane</keyword>
<comment type="caution">
    <text evidence="2">The sequence shown here is derived from an EMBL/GenBank/DDBJ whole genome shotgun (WGS) entry which is preliminary data.</text>
</comment>
<keyword evidence="3" id="KW-1185">Reference proteome</keyword>
<feature type="transmembrane region" description="Helical" evidence="1">
    <location>
        <begin position="104"/>
        <end position="123"/>
    </location>
</feature>
<organism evidence="2 3">
    <name type="scientific">Pelagicoccus mobilis</name>
    <dbReference type="NCBI Taxonomy" id="415221"/>
    <lineage>
        <taxon>Bacteria</taxon>
        <taxon>Pseudomonadati</taxon>
        <taxon>Verrucomicrobiota</taxon>
        <taxon>Opitutia</taxon>
        <taxon>Puniceicoccales</taxon>
        <taxon>Pelagicoccaceae</taxon>
        <taxon>Pelagicoccus</taxon>
    </lineage>
</organism>
<feature type="transmembrane region" description="Helical" evidence="1">
    <location>
        <begin position="12"/>
        <end position="30"/>
    </location>
</feature>
<name>A0A934S0X6_9BACT</name>
<evidence type="ECO:0000313" key="2">
    <source>
        <dbReference type="EMBL" id="MBK1877083.1"/>
    </source>
</evidence>
<feature type="transmembrane region" description="Helical" evidence="1">
    <location>
        <begin position="135"/>
        <end position="159"/>
    </location>
</feature>
<proteinExistence type="predicted"/>
<reference evidence="2" key="1">
    <citation type="submission" date="2021-01" db="EMBL/GenBank/DDBJ databases">
        <title>Modified the classification status of verrucomicrobia.</title>
        <authorList>
            <person name="Feng X."/>
        </authorList>
    </citation>
    <scope>NUCLEOTIDE SEQUENCE</scope>
    <source>
        <strain evidence="2">KCTC 13126</strain>
    </source>
</reference>
<keyword evidence="1" id="KW-0812">Transmembrane</keyword>
<keyword evidence="1" id="KW-1133">Transmembrane helix</keyword>
<dbReference type="Proteomes" id="UP000617628">
    <property type="component" value="Unassembled WGS sequence"/>
</dbReference>
<dbReference type="RefSeq" id="WP_200355300.1">
    <property type="nucleotide sequence ID" value="NZ_JAENIL010000014.1"/>
</dbReference>
<dbReference type="AlphaFoldDB" id="A0A934S0X6"/>
<sequence length="177" mass="19557">MSDPQRNHIQVWLSIVVATFVLGLLCWQHFTSGVPSHHLLHRSDLPAISNWWGALLLPGLTWFSSALVFKRESGRYPLAAQVGFLAALFYGIVLSIAFTNGLDQVASLMGPALLVIALFLPIYRPEYLLGFVLGMSYTFGAVLPTGFGLIVCVLAFLIYKLIRTIPVLLVRKLSKTN</sequence>
<evidence type="ECO:0000313" key="3">
    <source>
        <dbReference type="Proteomes" id="UP000617628"/>
    </source>
</evidence>
<gene>
    <name evidence="2" type="ORF">JIN87_09400</name>
</gene>
<protein>
    <submittedName>
        <fullName evidence="2">Uncharacterized protein</fullName>
    </submittedName>
</protein>
<feature type="transmembrane region" description="Helical" evidence="1">
    <location>
        <begin position="76"/>
        <end position="98"/>
    </location>
</feature>